<dbReference type="Pfam" id="PF02733">
    <property type="entry name" value="Dak1"/>
    <property type="match status" value="1"/>
</dbReference>
<dbReference type="FunFam" id="3.40.50.10440:FF:000001">
    <property type="entry name" value="Dihydroxyacetone kinase, DhaK subunit"/>
    <property type="match status" value="1"/>
</dbReference>
<dbReference type="Gene3D" id="3.40.50.10440">
    <property type="entry name" value="Dihydroxyacetone kinase, domain 1"/>
    <property type="match status" value="1"/>
</dbReference>
<dbReference type="PROSITE" id="PS51481">
    <property type="entry name" value="DHAK"/>
    <property type="match status" value="1"/>
</dbReference>
<dbReference type="InterPro" id="IPR050861">
    <property type="entry name" value="Dihydroxyacetone_Kinase"/>
</dbReference>
<dbReference type="InterPro" id="IPR004006">
    <property type="entry name" value="DhaK_dom"/>
</dbReference>
<dbReference type="PANTHER" id="PTHR28629">
    <property type="entry name" value="TRIOKINASE/FMN CYCLASE"/>
    <property type="match status" value="1"/>
</dbReference>
<dbReference type="RefSeq" id="WP_096862728.1">
    <property type="nucleotide sequence ID" value="NZ_CP023668.1"/>
</dbReference>
<dbReference type="KEGG" id="mlac:CP520_01540"/>
<protein>
    <submittedName>
        <fullName evidence="1">Dihydroxyacetone kinase</fullName>
    </submittedName>
</protein>
<keyword evidence="1" id="KW-0808">Transferase</keyword>
<accession>A0A291IRQ2</accession>
<gene>
    <name evidence="1" type="ORF">CP520_01540</name>
</gene>
<organism evidence="1 2">
    <name type="scientific">Mesoplasma lactucae ATCC 49193</name>
    <dbReference type="NCBI Taxonomy" id="81460"/>
    <lineage>
        <taxon>Bacteria</taxon>
        <taxon>Bacillati</taxon>
        <taxon>Mycoplasmatota</taxon>
        <taxon>Mollicutes</taxon>
        <taxon>Entomoplasmatales</taxon>
        <taxon>Entomoplasmataceae</taxon>
        <taxon>Mesoplasma</taxon>
    </lineage>
</organism>
<evidence type="ECO:0000313" key="2">
    <source>
        <dbReference type="Proteomes" id="UP000232227"/>
    </source>
</evidence>
<dbReference type="PANTHER" id="PTHR28629:SF4">
    <property type="entry name" value="TRIOKINASE_FMN CYCLASE"/>
    <property type="match status" value="1"/>
</dbReference>
<dbReference type="OrthoDB" id="9806345at2"/>
<dbReference type="Proteomes" id="UP000232227">
    <property type="component" value="Chromosome"/>
</dbReference>
<keyword evidence="2" id="KW-1185">Reference proteome</keyword>
<dbReference type="EMBL" id="CP023668">
    <property type="protein sequence ID" value="ATG97440.1"/>
    <property type="molecule type" value="Genomic_DNA"/>
</dbReference>
<dbReference type="GO" id="GO:0005829">
    <property type="term" value="C:cytosol"/>
    <property type="evidence" value="ECO:0007669"/>
    <property type="project" value="TreeGrafter"/>
</dbReference>
<keyword evidence="1" id="KW-0418">Kinase</keyword>
<dbReference type="Gene3D" id="3.30.1180.20">
    <property type="entry name" value="Dihydroxyacetone kinase, domain 2"/>
    <property type="match status" value="1"/>
</dbReference>
<sequence>MKKFMNDIEDIVSNILEGLALAYPDIVRLIPNSYVITRKEFKNPNKVSIISGCGTGHEPAPNSYVGEGMLDAGVVGEVFTSPTPDQILKAIENVPTKNGVLLVLYNYTGDRINFRMALQAAQQLGVKIDFVVISDDIATEEISEDKMIKRGLAGGVLVTKIIGAKAEQNASLEELKEIGVRANKNTATIGIAANGTTIPTAGFKGFELDDFTVEYGVGAHGERGVRQEPIQTADVHVQEIMPKLIAKLDLKKGDKVALLVNGLGGTPQSEFFIVARKAILMLNDEGIILEKAFVGNYFTSIDMPGFSISLMKLDDEMAKLMQQRANTIGLKVV</sequence>
<reference evidence="1 2" key="1">
    <citation type="submission" date="2017-09" db="EMBL/GenBank/DDBJ databases">
        <title>SPAdes assembly of the Mesoplasma lactucae genome.</title>
        <authorList>
            <person name="Knight T.F."/>
            <person name="Rubinstein R."/>
            <person name="Citino T."/>
        </authorList>
    </citation>
    <scope>NUCLEOTIDE SEQUENCE [LARGE SCALE GENOMIC DNA]</scope>
    <source>
        <strain evidence="1 2">831-C4</strain>
    </source>
</reference>
<dbReference type="GO" id="GO:0004371">
    <property type="term" value="F:glycerone kinase activity"/>
    <property type="evidence" value="ECO:0007669"/>
    <property type="project" value="InterPro"/>
</dbReference>
<evidence type="ECO:0000313" key="1">
    <source>
        <dbReference type="EMBL" id="ATG97440.1"/>
    </source>
</evidence>
<name>A0A291IRQ2_9MOLU</name>
<dbReference type="AlphaFoldDB" id="A0A291IRQ2"/>
<dbReference type="SUPFAM" id="SSF82549">
    <property type="entry name" value="DAK1/DegV-like"/>
    <property type="match status" value="1"/>
</dbReference>
<proteinExistence type="predicted"/>
<dbReference type="GO" id="GO:0019563">
    <property type="term" value="P:glycerol catabolic process"/>
    <property type="evidence" value="ECO:0007669"/>
    <property type="project" value="TreeGrafter"/>
</dbReference>